<protein>
    <submittedName>
        <fullName evidence="1">Uncharacterized protein</fullName>
    </submittedName>
</protein>
<dbReference type="AlphaFoldDB" id="K6Z343"/>
<dbReference type="EMBL" id="BAEO01000010">
    <property type="protein sequence ID" value="GAC17840.1"/>
    <property type="molecule type" value="Genomic_DNA"/>
</dbReference>
<dbReference type="Proteomes" id="UP000006327">
    <property type="component" value="Unassembled WGS sequence"/>
</dbReference>
<evidence type="ECO:0000313" key="1">
    <source>
        <dbReference type="EMBL" id="GAC17840.1"/>
    </source>
</evidence>
<gene>
    <name evidence="1" type="ORF">GARC_0859</name>
</gene>
<reference evidence="1 2" key="1">
    <citation type="journal article" date="2017" name="Antonie Van Leeuwenhoek">
        <title>Rhizobium rhizosphaerae sp. nov., a novel species isolated from rice rhizosphere.</title>
        <authorList>
            <person name="Zhao J.J."/>
            <person name="Zhang J."/>
            <person name="Zhang R.J."/>
            <person name="Zhang C.W."/>
            <person name="Yin H.Q."/>
            <person name="Zhang X.X."/>
        </authorList>
    </citation>
    <scope>NUCLEOTIDE SEQUENCE [LARGE SCALE GENOMIC DNA]</scope>
    <source>
        <strain evidence="1 2">BSs20135</strain>
    </source>
</reference>
<comment type="caution">
    <text evidence="1">The sequence shown here is derived from an EMBL/GenBank/DDBJ whole genome shotgun (WGS) entry which is preliminary data.</text>
</comment>
<organism evidence="1 2">
    <name type="scientific">Paraglaciecola arctica BSs20135</name>
    <dbReference type="NCBI Taxonomy" id="493475"/>
    <lineage>
        <taxon>Bacteria</taxon>
        <taxon>Pseudomonadati</taxon>
        <taxon>Pseudomonadota</taxon>
        <taxon>Gammaproteobacteria</taxon>
        <taxon>Alteromonadales</taxon>
        <taxon>Alteromonadaceae</taxon>
        <taxon>Paraglaciecola</taxon>
    </lineage>
</organism>
<evidence type="ECO:0000313" key="2">
    <source>
        <dbReference type="Proteomes" id="UP000006327"/>
    </source>
</evidence>
<name>K6Z343_9ALTE</name>
<proteinExistence type="predicted"/>
<keyword evidence="2" id="KW-1185">Reference proteome</keyword>
<accession>K6Z343</accession>
<sequence>MDTTLISLLVTTELAVAVQPVNKITAKNRFIFYPRLF</sequence>